<keyword evidence="2" id="KW-1185">Reference proteome</keyword>
<proteinExistence type="predicted"/>
<protein>
    <submittedName>
        <fullName evidence="1">Uncharacterized protein</fullName>
    </submittedName>
</protein>
<gene>
    <name evidence="1" type="ORF">AB6A40_009542</name>
</gene>
<reference evidence="1 2" key="1">
    <citation type="submission" date="2024-08" db="EMBL/GenBank/DDBJ databases">
        <title>Gnathostoma spinigerum genome.</title>
        <authorList>
            <person name="Gonzalez-Bertolin B."/>
            <person name="Monzon S."/>
            <person name="Zaballos A."/>
            <person name="Jimenez P."/>
            <person name="Dekumyoy P."/>
            <person name="Varona S."/>
            <person name="Cuesta I."/>
            <person name="Sumanam S."/>
            <person name="Adisakwattana P."/>
            <person name="Gasser R.B."/>
            <person name="Hernandez-Gonzalez A."/>
            <person name="Young N.D."/>
            <person name="Perteguer M.J."/>
        </authorList>
    </citation>
    <scope>NUCLEOTIDE SEQUENCE [LARGE SCALE GENOMIC DNA]</scope>
    <source>
        <strain evidence="1">AL3</strain>
        <tissue evidence="1">Liver</tissue>
    </source>
</reference>
<comment type="caution">
    <text evidence="1">The sequence shown here is derived from an EMBL/GenBank/DDBJ whole genome shotgun (WGS) entry which is preliminary data.</text>
</comment>
<evidence type="ECO:0000313" key="1">
    <source>
        <dbReference type="EMBL" id="MFH4982833.1"/>
    </source>
</evidence>
<accession>A0ABD6ESN6</accession>
<sequence>MIAIPWNLPIRCFPWISTNSALCRILSSQLNRHHIRPSTSSVEVKVDIPRANIRVLRKVNQNVRPLKRSRRPNNLRYVQLRPVNADLCSRRGCTQCKTKFNLQVCRRWPTLIDLTPG</sequence>
<dbReference type="EMBL" id="JBGFUD010010224">
    <property type="protein sequence ID" value="MFH4982833.1"/>
    <property type="molecule type" value="Genomic_DNA"/>
</dbReference>
<evidence type="ECO:0000313" key="2">
    <source>
        <dbReference type="Proteomes" id="UP001608902"/>
    </source>
</evidence>
<dbReference type="Proteomes" id="UP001608902">
    <property type="component" value="Unassembled WGS sequence"/>
</dbReference>
<name>A0ABD6ESN6_9BILA</name>
<dbReference type="AlphaFoldDB" id="A0ABD6ESN6"/>
<organism evidence="1 2">
    <name type="scientific">Gnathostoma spinigerum</name>
    <dbReference type="NCBI Taxonomy" id="75299"/>
    <lineage>
        <taxon>Eukaryota</taxon>
        <taxon>Metazoa</taxon>
        <taxon>Ecdysozoa</taxon>
        <taxon>Nematoda</taxon>
        <taxon>Chromadorea</taxon>
        <taxon>Rhabditida</taxon>
        <taxon>Spirurina</taxon>
        <taxon>Gnathostomatomorpha</taxon>
        <taxon>Gnathostomatoidea</taxon>
        <taxon>Gnathostomatidae</taxon>
        <taxon>Gnathostoma</taxon>
    </lineage>
</organism>